<dbReference type="PANTHER" id="PTHR10291:SF0">
    <property type="entry name" value="DEHYDRODOLICHYL DIPHOSPHATE SYNTHASE 2"/>
    <property type="match status" value="1"/>
</dbReference>
<dbReference type="HAMAP" id="MF_01139">
    <property type="entry name" value="ISPT"/>
    <property type="match status" value="1"/>
</dbReference>
<comment type="caution">
    <text evidence="3">The sequence shown here is derived from an EMBL/GenBank/DDBJ whole genome shotgun (WGS) entry which is preliminary data.</text>
</comment>
<dbReference type="GO" id="GO:0045547">
    <property type="term" value="F:ditrans,polycis-polyprenyl diphosphate synthase [(2E,6E)-farnesyl diphosphate specific] activity"/>
    <property type="evidence" value="ECO:0007669"/>
    <property type="project" value="TreeGrafter"/>
</dbReference>
<proteinExistence type="inferred from homology"/>
<evidence type="ECO:0000256" key="1">
    <source>
        <dbReference type="ARBA" id="ARBA00022679"/>
    </source>
</evidence>
<comment type="function">
    <text evidence="2">Catalyzes the condensation of isopentenyl diphosphate (IPP) with allylic pyrophosphates generating different type of terpenoids.</text>
</comment>
<dbReference type="GO" id="GO:0000287">
    <property type="term" value="F:magnesium ion binding"/>
    <property type="evidence" value="ECO:0007669"/>
    <property type="project" value="UniProtKB-UniRule"/>
</dbReference>
<organism evidence="3 4">
    <name type="scientific">Candidatus Roizmanbacteria bacterium CG_4_10_14_0_8_um_filter_33_9</name>
    <dbReference type="NCBI Taxonomy" id="1974826"/>
    <lineage>
        <taxon>Bacteria</taxon>
        <taxon>Candidatus Roizmaniibacteriota</taxon>
    </lineage>
</organism>
<keyword evidence="1 2" id="KW-0808">Transferase</keyword>
<comment type="caution">
    <text evidence="2">Lacks conserved residue(s) required for the propagation of feature annotation.</text>
</comment>
<dbReference type="Pfam" id="PF01255">
    <property type="entry name" value="Prenyltransf"/>
    <property type="match status" value="1"/>
</dbReference>
<feature type="binding site" evidence="2">
    <location>
        <begin position="15"/>
        <end position="18"/>
    </location>
    <ligand>
        <name>substrate</name>
    </ligand>
</feature>
<evidence type="ECO:0000313" key="3">
    <source>
        <dbReference type="EMBL" id="PIY72399.1"/>
    </source>
</evidence>
<comment type="subunit">
    <text evidence="2">Homodimer.</text>
</comment>
<keyword evidence="2" id="KW-0460">Magnesium</keyword>
<evidence type="ECO:0000256" key="2">
    <source>
        <dbReference type="HAMAP-Rule" id="MF_01139"/>
    </source>
</evidence>
<dbReference type="InterPro" id="IPR036424">
    <property type="entry name" value="UPP_synth-like_sf"/>
</dbReference>
<feature type="binding site" evidence="2">
    <location>
        <position position="14"/>
    </location>
    <ligand>
        <name>Mg(2+)</name>
        <dbReference type="ChEBI" id="CHEBI:18420"/>
    </ligand>
</feature>
<comment type="cofactor">
    <cofactor evidence="2">
        <name>Mg(2+)</name>
        <dbReference type="ChEBI" id="CHEBI:18420"/>
    </cofactor>
    <text evidence="2">Binds 2 magnesium ions per subunit.</text>
</comment>
<gene>
    <name evidence="3" type="primary">uppS</name>
    <name evidence="3" type="ORF">COY87_01195</name>
</gene>
<feature type="binding site" evidence="2">
    <location>
        <position position="66"/>
    </location>
    <ligand>
        <name>substrate</name>
    </ligand>
</feature>
<dbReference type="EMBL" id="PFLI01000045">
    <property type="protein sequence ID" value="PIY72399.1"/>
    <property type="molecule type" value="Genomic_DNA"/>
</dbReference>
<dbReference type="Proteomes" id="UP000229401">
    <property type="component" value="Unassembled WGS sequence"/>
</dbReference>
<dbReference type="InterPro" id="IPR018520">
    <property type="entry name" value="UPP_synth-like_CS"/>
</dbReference>
<feature type="binding site" evidence="2">
    <location>
        <begin position="193"/>
        <end position="195"/>
    </location>
    <ligand>
        <name>substrate</name>
    </ligand>
</feature>
<feature type="binding site" evidence="2">
    <location>
        <position position="187"/>
    </location>
    <ligand>
        <name>substrate</name>
    </ligand>
</feature>
<accession>A0A2M7QJB0</accession>
<keyword evidence="2" id="KW-0479">Metal-binding</keyword>
<feature type="binding site" evidence="2">
    <location>
        <position position="31"/>
    </location>
    <ligand>
        <name>substrate</name>
    </ligand>
</feature>
<feature type="active site" evidence="2">
    <location>
        <position position="14"/>
    </location>
</feature>
<dbReference type="SUPFAM" id="SSF64005">
    <property type="entry name" value="Undecaprenyl diphosphate synthase"/>
    <property type="match status" value="1"/>
</dbReference>
<dbReference type="Gene3D" id="3.40.1180.10">
    <property type="entry name" value="Decaprenyl diphosphate synthase-like"/>
    <property type="match status" value="1"/>
</dbReference>
<dbReference type="CDD" id="cd00475">
    <property type="entry name" value="Cis_IPPS"/>
    <property type="match status" value="1"/>
</dbReference>
<sequence>MIQNIPAHIAIIPDGNRRWAKKKGYPSFEGHRIGGEKTLPALIKKASEMGILFFTFWVLSPQNLKREKQEVDNLYRLMRVFLQNRLNEFHKKNIRLCIIGDRIQLPVDLQKLLKKAELLTEKNSKITVIFAINYGGKNEIVRAIRKISLQQSSGQANVKYQISNVQEEEINNYLDTAGVPDPDLIIRTGGERRLSGFMPWQSEYSELYFSDILFPDFSPQELEKTILDYSSRERRFGK</sequence>
<dbReference type="NCBIfam" id="TIGR00055">
    <property type="entry name" value="uppS"/>
    <property type="match status" value="1"/>
</dbReference>
<dbReference type="AlphaFoldDB" id="A0A2M7QJB0"/>
<dbReference type="InterPro" id="IPR001441">
    <property type="entry name" value="UPP_synth-like"/>
</dbReference>
<reference evidence="4" key="1">
    <citation type="submission" date="2017-09" db="EMBL/GenBank/DDBJ databases">
        <title>Depth-based differentiation of microbial function through sediment-hosted aquifers and enrichment of novel symbionts in the deep terrestrial subsurface.</title>
        <authorList>
            <person name="Probst A.J."/>
            <person name="Ladd B."/>
            <person name="Jarett J.K."/>
            <person name="Geller-Mcgrath D.E."/>
            <person name="Sieber C.M.K."/>
            <person name="Emerson J.B."/>
            <person name="Anantharaman K."/>
            <person name="Thomas B.C."/>
            <person name="Malmstrom R."/>
            <person name="Stieglmeier M."/>
            <person name="Klingl A."/>
            <person name="Woyke T."/>
            <person name="Ryan C.M."/>
            <person name="Banfield J.F."/>
        </authorList>
    </citation>
    <scope>NUCLEOTIDE SEQUENCE [LARGE SCALE GENOMIC DNA]</scope>
</reference>
<dbReference type="EC" id="2.5.1.-" evidence="2"/>
<comment type="similarity">
    <text evidence="2">Belongs to the UPP synthase family.</text>
</comment>
<name>A0A2M7QJB0_9BACT</name>
<dbReference type="PROSITE" id="PS01066">
    <property type="entry name" value="UPP_SYNTHASE"/>
    <property type="match status" value="1"/>
</dbReference>
<dbReference type="GO" id="GO:0016094">
    <property type="term" value="P:polyprenol biosynthetic process"/>
    <property type="evidence" value="ECO:0007669"/>
    <property type="project" value="TreeGrafter"/>
</dbReference>
<evidence type="ECO:0000313" key="4">
    <source>
        <dbReference type="Proteomes" id="UP000229401"/>
    </source>
</evidence>
<feature type="active site" description="Proton acceptor" evidence="2">
    <location>
        <position position="63"/>
    </location>
</feature>
<dbReference type="PANTHER" id="PTHR10291">
    <property type="entry name" value="DEHYDRODOLICHYL DIPHOSPHATE SYNTHASE FAMILY MEMBER"/>
    <property type="match status" value="1"/>
</dbReference>
<feature type="binding site" evidence="2">
    <location>
        <position position="206"/>
    </location>
    <ligand>
        <name>Mg(2+)</name>
        <dbReference type="ChEBI" id="CHEBI:18420"/>
    </ligand>
</feature>
<protein>
    <recommendedName>
        <fullName evidence="2">Isoprenyl transferase</fullName>
        <ecNumber evidence="2">2.5.1.-</ecNumber>
    </recommendedName>
</protein>
<feature type="binding site" evidence="2">
    <location>
        <position position="19"/>
    </location>
    <ligand>
        <name>substrate</name>
    </ligand>
</feature>